<evidence type="ECO:0000256" key="11">
    <source>
        <dbReference type="PIRSR" id="PIRSR500134-2"/>
    </source>
</evidence>
<dbReference type="Pfam" id="PF03720">
    <property type="entry name" value="UDPG_MGDP_dh_C"/>
    <property type="match status" value="1"/>
</dbReference>
<keyword evidence="15" id="KW-1185">Reference proteome</keyword>
<dbReference type="GO" id="GO:0006065">
    <property type="term" value="P:UDP-glucuronate biosynthetic process"/>
    <property type="evidence" value="ECO:0007669"/>
    <property type="project" value="UniProtKB-UniPathway"/>
</dbReference>
<feature type="binding site" evidence="11">
    <location>
        <position position="335"/>
    </location>
    <ligand>
        <name>substrate</name>
    </ligand>
</feature>
<dbReference type="FunFam" id="1.20.5.100:FF:000001">
    <property type="entry name" value="UDP-glucose 6-dehydrogenase"/>
    <property type="match status" value="1"/>
</dbReference>
<dbReference type="PIRSF" id="PIRSF500134">
    <property type="entry name" value="UDPglc_DH_bac"/>
    <property type="match status" value="1"/>
</dbReference>
<evidence type="ECO:0000256" key="10">
    <source>
        <dbReference type="PIRSR" id="PIRSR500134-1"/>
    </source>
</evidence>
<evidence type="ECO:0000256" key="9">
    <source>
        <dbReference type="PIRNR" id="PIRNR000124"/>
    </source>
</evidence>
<dbReference type="STRING" id="863227.GCA_000373005_00583"/>
<feature type="binding site" evidence="11">
    <location>
        <position position="218"/>
    </location>
    <ligand>
        <name>substrate</name>
    </ligand>
</feature>
<dbReference type="InterPro" id="IPR036220">
    <property type="entry name" value="UDP-Glc/GDP-Man_DH_C_sf"/>
</dbReference>
<feature type="binding site" evidence="12">
    <location>
        <position position="277"/>
    </location>
    <ligand>
        <name>NAD(+)</name>
        <dbReference type="ChEBI" id="CHEBI:57540"/>
    </ligand>
</feature>
<dbReference type="PANTHER" id="PTHR43750:SF3">
    <property type="entry name" value="UDP-GLUCOSE 6-DEHYDROGENASE TUAD"/>
    <property type="match status" value="1"/>
</dbReference>
<feature type="domain" description="UDP-glucose/GDP-mannose dehydrogenase C-terminal" evidence="13">
    <location>
        <begin position="328"/>
        <end position="440"/>
    </location>
</feature>
<evidence type="ECO:0000256" key="7">
    <source>
        <dbReference type="ARBA" id="ARBA00047473"/>
    </source>
</evidence>
<evidence type="ECO:0000256" key="8">
    <source>
        <dbReference type="ARBA" id="ARBA00053241"/>
    </source>
</evidence>
<evidence type="ECO:0000313" key="15">
    <source>
        <dbReference type="Proteomes" id="UP000235777"/>
    </source>
</evidence>
<dbReference type="GO" id="GO:0003979">
    <property type="term" value="F:UDP-glucose 6-dehydrogenase activity"/>
    <property type="evidence" value="ECO:0007669"/>
    <property type="project" value="UniProtKB-EC"/>
</dbReference>
<organism evidence="14 15">
    <name type="scientific">Trinickia symbiotica</name>
    <dbReference type="NCBI Taxonomy" id="863227"/>
    <lineage>
        <taxon>Bacteria</taxon>
        <taxon>Pseudomonadati</taxon>
        <taxon>Pseudomonadota</taxon>
        <taxon>Betaproteobacteria</taxon>
        <taxon>Burkholderiales</taxon>
        <taxon>Burkholderiaceae</taxon>
        <taxon>Trinickia</taxon>
    </lineage>
</organism>
<dbReference type="Pfam" id="PF03721">
    <property type="entry name" value="UDPG_MGDP_dh_N"/>
    <property type="match status" value="1"/>
</dbReference>
<evidence type="ECO:0000256" key="3">
    <source>
        <dbReference type="ARBA" id="ARBA00012954"/>
    </source>
</evidence>
<dbReference type="Pfam" id="PF00984">
    <property type="entry name" value="UDPG_MGDP_dh"/>
    <property type="match status" value="1"/>
</dbReference>
<accession>A0A2N7X1F6</accession>
<sequence>MKITIIGTGYVGLVTGACLAEIGNDVFCLDVDPRKIDILNNGGVPIHEPGLREIIARTRAHGRITFSTDVKASVEHGEIQFIAVGTPPDEDGSADLQYVLEAARNIGRYMNGFKVIVDKSTVPVGTAERVRSVVMAELEARGAGGSDAHSFSVVSNPEFLKEGAAVEDFMRPDRIVIGIDDDERGRLAREKMKRLYAPFNRNHERTLYMDVRSAEFTKYAANAMLATRISFMNEMSNLADRVGADIEAVRRGIGSDPRIGYHFLYAGVGYGGSCFPKDVQALVRTAGENGHRLRILEAVEDVNHEQKQVLVQKIENVLGRDLTGRTFAVWGLSFKPNTDDMREAPSRRVIAALLARGARVRAYDPVALDEARRVFALDLAHEPDALARLSLVSSQEEALPDADALVILTEWKEFKSPDFMHMTSVLKNSVIFDGRNLYEPEAMAELGIDYYAIGRPHVQIDTAIHSSTDHGA</sequence>
<proteinExistence type="inferred from homology"/>
<protein>
    <recommendedName>
        <fullName evidence="4 9">UDP-glucose 6-dehydrogenase</fullName>
        <ecNumber evidence="3 9">1.1.1.22</ecNumber>
    </recommendedName>
</protein>
<feature type="binding site" evidence="12">
    <location>
        <position position="30"/>
    </location>
    <ligand>
        <name>NAD(+)</name>
        <dbReference type="ChEBI" id="CHEBI:57540"/>
    </ligand>
</feature>
<dbReference type="PROSITE" id="PS51257">
    <property type="entry name" value="PROKAR_LIPOPROTEIN"/>
    <property type="match status" value="1"/>
</dbReference>
<evidence type="ECO:0000256" key="4">
    <source>
        <dbReference type="ARBA" id="ARBA00015132"/>
    </source>
</evidence>
<dbReference type="RefSeq" id="WP_018439094.1">
    <property type="nucleotide sequence ID" value="NZ_KB890164.1"/>
</dbReference>
<feature type="binding site" evidence="12">
    <location>
        <position position="86"/>
    </location>
    <ligand>
        <name>NAD(+)</name>
        <dbReference type="ChEBI" id="CHEBI:57540"/>
    </ligand>
</feature>
<dbReference type="PANTHER" id="PTHR43750">
    <property type="entry name" value="UDP-GLUCOSE 6-DEHYDROGENASE TUAD"/>
    <property type="match status" value="1"/>
</dbReference>
<dbReference type="GO" id="GO:0000271">
    <property type="term" value="P:polysaccharide biosynthetic process"/>
    <property type="evidence" value="ECO:0007669"/>
    <property type="project" value="InterPro"/>
</dbReference>
<dbReference type="SUPFAM" id="SSF48179">
    <property type="entry name" value="6-phosphogluconate dehydrogenase C-terminal domain-like"/>
    <property type="match status" value="1"/>
</dbReference>
<gene>
    <name evidence="14" type="ORF">C0Z20_16820</name>
</gene>
<dbReference type="InterPro" id="IPR001732">
    <property type="entry name" value="UDP-Glc/GDP-Man_DH_N"/>
</dbReference>
<dbReference type="Gene3D" id="1.20.5.100">
    <property type="entry name" value="Cytochrome c1, transmembrane anchor, C-terminal"/>
    <property type="match status" value="1"/>
</dbReference>
<evidence type="ECO:0000256" key="12">
    <source>
        <dbReference type="PIRSR" id="PIRSR500134-3"/>
    </source>
</evidence>
<dbReference type="SUPFAM" id="SSF51735">
    <property type="entry name" value="NAD(P)-binding Rossmann-fold domains"/>
    <property type="match status" value="1"/>
</dbReference>
<dbReference type="SMART" id="SM00984">
    <property type="entry name" value="UDPG_MGDP_dh_C"/>
    <property type="match status" value="1"/>
</dbReference>
<dbReference type="InterPro" id="IPR008927">
    <property type="entry name" value="6-PGluconate_DH-like_C_sf"/>
</dbReference>
<dbReference type="AlphaFoldDB" id="A0A2N7X1F6"/>
<keyword evidence="5 9" id="KW-0560">Oxidoreductase</keyword>
<reference evidence="14 15" key="1">
    <citation type="submission" date="2018-01" db="EMBL/GenBank/DDBJ databases">
        <title>Whole genome analyses suggest that Burkholderia sensu lato contains two further novel genera in the rhizoxinica-symbiotica group Mycetohabitans gen. nov., and Trinickia gen. nov.: implications for the evolution of diazotrophy and nodulation in the Burkholderiaceae.</title>
        <authorList>
            <person name="Estrada-de los Santos P."/>
            <person name="Palmer M."/>
            <person name="Chavez-Ramirez B."/>
            <person name="Beukes C."/>
            <person name="Steenkamp E.T."/>
            <person name="Hirsch A.M."/>
            <person name="Manyaka P."/>
            <person name="Maluk M."/>
            <person name="Lafos M."/>
            <person name="Crook M."/>
            <person name="Gross E."/>
            <person name="Simon M.F."/>
            <person name="Bueno dos Reis Junior F."/>
            <person name="Poole P.S."/>
            <person name="Venter S.N."/>
            <person name="James E.K."/>
        </authorList>
    </citation>
    <scope>NUCLEOTIDE SEQUENCE [LARGE SCALE GENOMIC DNA]</scope>
    <source>
        <strain evidence="14 15">JPY 581</strain>
    </source>
</reference>
<evidence type="ECO:0000256" key="1">
    <source>
        <dbReference type="ARBA" id="ARBA00004701"/>
    </source>
</evidence>
<evidence type="ECO:0000259" key="13">
    <source>
        <dbReference type="SMART" id="SM00984"/>
    </source>
</evidence>
<comment type="caution">
    <text evidence="14">The sequence shown here is derived from an EMBL/GenBank/DDBJ whole genome shotgun (WGS) entry which is preliminary data.</text>
</comment>
<comment type="function">
    <text evidence="8">Catalyzes the conversion of UDP-glucose into UDP-glucuronate, one of the precursors of teichuronic acid.</text>
</comment>
<evidence type="ECO:0000256" key="2">
    <source>
        <dbReference type="ARBA" id="ARBA00006601"/>
    </source>
</evidence>
<feature type="binding site" evidence="11">
    <location>
        <position position="271"/>
    </location>
    <ligand>
        <name>substrate</name>
    </ligand>
</feature>
<dbReference type="InterPro" id="IPR014026">
    <property type="entry name" value="UDP-Glc/GDP-Man_DH_dimer"/>
</dbReference>
<feature type="active site" description="Nucleophile" evidence="10">
    <location>
        <position position="274"/>
    </location>
</feature>
<dbReference type="EC" id="1.1.1.22" evidence="3 9"/>
<feature type="binding site" evidence="11">
    <location>
        <begin position="159"/>
        <end position="162"/>
    </location>
    <ligand>
        <name>substrate</name>
    </ligand>
</feature>
<evidence type="ECO:0000256" key="5">
    <source>
        <dbReference type="ARBA" id="ARBA00023002"/>
    </source>
</evidence>
<feature type="binding site" evidence="11">
    <location>
        <begin position="263"/>
        <end position="267"/>
    </location>
    <ligand>
        <name>substrate</name>
    </ligand>
</feature>
<evidence type="ECO:0000313" key="14">
    <source>
        <dbReference type="EMBL" id="PMS35566.1"/>
    </source>
</evidence>
<dbReference type="SUPFAM" id="SSF52413">
    <property type="entry name" value="UDP-glucose/GDP-mannose dehydrogenase C-terminal domain"/>
    <property type="match status" value="1"/>
</dbReference>
<dbReference type="PIRSF" id="PIRSF000124">
    <property type="entry name" value="UDPglc_GDPman_dh"/>
    <property type="match status" value="1"/>
</dbReference>
<dbReference type="InterPro" id="IPR014027">
    <property type="entry name" value="UDP-Glc/GDP-Man_DH_C"/>
</dbReference>
<feature type="binding site" evidence="12">
    <location>
        <position position="121"/>
    </location>
    <ligand>
        <name>NAD(+)</name>
        <dbReference type="ChEBI" id="CHEBI:57540"/>
    </ligand>
</feature>
<feature type="binding site" evidence="12">
    <location>
        <position position="35"/>
    </location>
    <ligand>
        <name>NAD(+)</name>
        <dbReference type="ChEBI" id="CHEBI:57540"/>
    </ligand>
</feature>
<feature type="binding site" evidence="12">
    <location>
        <position position="342"/>
    </location>
    <ligand>
        <name>NAD(+)</name>
        <dbReference type="ChEBI" id="CHEBI:57540"/>
    </ligand>
</feature>
<comment type="pathway">
    <text evidence="1">Nucleotide-sugar biosynthesis; UDP-alpha-D-glucuronate biosynthesis; UDP-alpha-D-glucuronate from UDP-alpha-D-glucose: step 1/1.</text>
</comment>
<comment type="similarity">
    <text evidence="2 9">Belongs to the UDP-glucose/GDP-mannose dehydrogenase family.</text>
</comment>
<dbReference type="UniPathway" id="UPA00038">
    <property type="reaction ID" value="UER00491"/>
</dbReference>
<comment type="catalytic activity">
    <reaction evidence="7 9">
        <text>UDP-alpha-D-glucose + 2 NAD(+) + H2O = UDP-alpha-D-glucuronate + 2 NADH + 3 H(+)</text>
        <dbReference type="Rhea" id="RHEA:23596"/>
        <dbReference type="ChEBI" id="CHEBI:15377"/>
        <dbReference type="ChEBI" id="CHEBI:15378"/>
        <dbReference type="ChEBI" id="CHEBI:57540"/>
        <dbReference type="ChEBI" id="CHEBI:57945"/>
        <dbReference type="ChEBI" id="CHEBI:58052"/>
        <dbReference type="ChEBI" id="CHEBI:58885"/>
        <dbReference type="EC" id="1.1.1.22"/>
    </reaction>
</comment>
<evidence type="ECO:0000256" key="6">
    <source>
        <dbReference type="ARBA" id="ARBA00023027"/>
    </source>
</evidence>
<feature type="binding site" evidence="12">
    <location>
        <position position="162"/>
    </location>
    <ligand>
        <name>NAD(+)</name>
        <dbReference type="ChEBI" id="CHEBI:57540"/>
    </ligand>
</feature>
<dbReference type="Gene3D" id="3.40.50.720">
    <property type="entry name" value="NAD(P)-binding Rossmann-like Domain"/>
    <property type="match status" value="2"/>
</dbReference>
<dbReference type="InterPro" id="IPR036291">
    <property type="entry name" value="NAD(P)-bd_dom_sf"/>
</dbReference>
<name>A0A2N7X1F6_9BURK</name>
<dbReference type="NCBIfam" id="TIGR03026">
    <property type="entry name" value="NDP-sugDHase"/>
    <property type="match status" value="1"/>
</dbReference>
<dbReference type="InterPro" id="IPR017476">
    <property type="entry name" value="UDP-Glc/GDP-Man"/>
</dbReference>
<dbReference type="InterPro" id="IPR028357">
    <property type="entry name" value="UDPglc_DH_bac"/>
</dbReference>
<dbReference type="Proteomes" id="UP000235777">
    <property type="component" value="Unassembled WGS sequence"/>
</dbReference>
<keyword evidence="6 9" id="KW-0520">NAD</keyword>
<dbReference type="GO" id="GO:0051287">
    <property type="term" value="F:NAD binding"/>
    <property type="evidence" value="ECO:0007669"/>
    <property type="project" value="InterPro"/>
</dbReference>
<dbReference type="EMBL" id="PNYC01000010">
    <property type="protein sequence ID" value="PMS35566.1"/>
    <property type="molecule type" value="Genomic_DNA"/>
</dbReference>
<dbReference type="OrthoDB" id="9803238at2"/>